<keyword evidence="3" id="KW-0274">FAD</keyword>
<evidence type="ECO:0000313" key="6">
    <source>
        <dbReference type="Proteomes" id="UP000291144"/>
    </source>
</evidence>
<evidence type="ECO:0000259" key="4">
    <source>
        <dbReference type="Pfam" id="PF01494"/>
    </source>
</evidence>
<comment type="caution">
    <text evidence="5">The sequence shown here is derived from an EMBL/GenBank/DDBJ whole genome shotgun (WGS) entry which is preliminary data.</text>
</comment>
<dbReference type="EMBL" id="SJKB01000001">
    <property type="protein sequence ID" value="TCC65553.1"/>
    <property type="molecule type" value="Genomic_DNA"/>
</dbReference>
<reference evidence="5 6" key="1">
    <citation type="submission" date="2019-02" db="EMBL/GenBank/DDBJ databases">
        <title>Kribbella capetownensis sp. nov. and Kribbella speibonae sp. nov., isolated from soil.</title>
        <authorList>
            <person name="Curtis S.M."/>
            <person name="Norton I."/>
            <person name="Everest G.J."/>
            <person name="Meyers P.R."/>
        </authorList>
    </citation>
    <scope>NUCLEOTIDE SEQUENCE [LARGE SCALE GENOMIC DNA]</scope>
    <source>
        <strain evidence="5 6">NRRL B-24813</strain>
    </source>
</reference>
<dbReference type="GO" id="GO:0071949">
    <property type="term" value="F:FAD binding"/>
    <property type="evidence" value="ECO:0007669"/>
    <property type="project" value="InterPro"/>
</dbReference>
<dbReference type="RefSeq" id="WP_131350020.1">
    <property type="nucleotide sequence ID" value="NZ_SJKB01000001.1"/>
</dbReference>
<dbReference type="InterPro" id="IPR050641">
    <property type="entry name" value="RIFMO-like"/>
</dbReference>
<accession>A0A4R0KWT2</accession>
<feature type="domain" description="FAD-binding" evidence="4">
    <location>
        <begin position="1"/>
        <end position="37"/>
    </location>
</feature>
<dbReference type="InterPro" id="IPR036188">
    <property type="entry name" value="FAD/NAD-bd_sf"/>
</dbReference>
<dbReference type="GO" id="GO:0016709">
    <property type="term" value="F:oxidoreductase activity, acting on paired donors, with incorporation or reduction of molecular oxygen, NAD(P)H as one donor, and incorporation of one atom of oxygen"/>
    <property type="evidence" value="ECO:0007669"/>
    <property type="project" value="UniProtKB-ARBA"/>
</dbReference>
<sequence length="198" mass="21342">MNLGWKLAAVLRGEAYDDLLDSYATERHPVAARVLHNTRAQTALSRPGPHSEALRELFAGLFDIDDVRRRLGLMIAALDICYDTKCDHPLAGRRVPDTDLVTADGVGRVHKLLAAGRPILLTLNGCDVPSLTGWERRIDCVTATCADESWTVPGVGEISVPAAVLVRPDGYVAWATNGSDDGLTDALSTFFGPAYLTT</sequence>
<dbReference type="AlphaFoldDB" id="A0A4R0KWT2"/>
<gene>
    <name evidence="5" type="ORF">E0H73_01010</name>
</gene>
<name>A0A4R0KWT2_9ACTN</name>
<keyword evidence="6" id="KW-1185">Reference proteome</keyword>
<dbReference type="OrthoDB" id="3316391at2"/>
<evidence type="ECO:0000256" key="2">
    <source>
        <dbReference type="ARBA" id="ARBA00022630"/>
    </source>
</evidence>
<evidence type="ECO:0000256" key="3">
    <source>
        <dbReference type="ARBA" id="ARBA00022827"/>
    </source>
</evidence>
<dbReference type="Gene3D" id="3.40.30.120">
    <property type="match status" value="1"/>
</dbReference>
<evidence type="ECO:0000256" key="1">
    <source>
        <dbReference type="ARBA" id="ARBA00001974"/>
    </source>
</evidence>
<dbReference type="PANTHER" id="PTHR43004">
    <property type="entry name" value="TRK SYSTEM POTASSIUM UPTAKE PROTEIN"/>
    <property type="match status" value="1"/>
</dbReference>
<evidence type="ECO:0000313" key="5">
    <source>
        <dbReference type="EMBL" id="TCC65553.1"/>
    </source>
</evidence>
<comment type="cofactor">
    <cofactor evidence="1">
        <name>FAD</name>
        <dbReference type="ChEBI" id="CHEBI:57692"/>
    </cofactor>
</comment>
<protein>
    <recommendedName>
        <fullName evidence="4">FAD-binding domain-containing protein</fullName>
    </recommendedName>
</protein>
<organism evidence="5 6">
    <name type="scientific">Kribbella pittospori</name>
    <dbReference type="NCBI Taxonomy" id="722689"/>
    <lineage>
        <taxon>Bacteria</taxon>
        <taxon>Bacillati</taxon>
        <taxon>Actinomycetota</taxon>
        <taxon>Actinomycetes</taxon>
        <taxon>Propionibacteriales</taxon>
        <taxon>Kribbellaceae</taxon>
        <taxon>Kribbella</taxon>
    </lineage>
</organism>
<dbReference type="PANTHER" id="PTHR43004:SF19">
    <property type="entry name" value="BINDING MONOOXYGENASE, PUTATIVE (JCVI)-RELATED"/>
    <property type="match status" value="1"/>
</dbReference>
<dbReference type="InterPro" id="IPR002938">
    <property type="entry name" value="FAD-bd"/>
</dbReference>
<dbReference type="PRINTS" id="PR00420">
    <property type="entry name" value="RNGMNOXGNASE"/>
</dbReference>
<dbReference type="Gene3D" id="3.50.50.60">
    <property type="entry name" value="FAD/NAD(P)-binding domain"/>
    <property type="match status" value="1"/>
</dbReference>
<keyword evidence="2" id="KW-0285">Flavoprotein</keyword>
<dbReference type="Pfam" id="PF01494">
    <property type="entry name" value="FAD_binding_3"/>
    <property type="match status" value="1"/>
</dbReference>
<proteinExistence type="predicted"/>
<dbReference type="Pfam" id="PF21274">
    <property type="entry name" value="Rng_hyd_C"/>
    <property type="match status" value="1"/>
</dbReference>
<dbReference type="Proteomes" id="UP000291144">
    <property type="component" value="Unassembled WGS sequence"/>
</dbReference>